<evidence type="ECO:0000313" key="3">
    <source>
        <dbReference type="Proteomes" id="UP000427373"/>
    </source>
</evidence>
<accession>A0A650CI37</accession>
<dbReference type="OrthoDB" id="33325at2157"/>
<dbReference type="Proteomes" id="UP000582213">
    <property type="component" value="Unassembled WGS sequence"/>
</dbReference>
<proteinExistence type="predicted"/>
<organism evidence="2 3">
    <name type="scientific">Sulfurisphaera ohwakuensis</name>
    <dbReference type="NCBI Taxonomy" id="69656"/>
    <lineage>
        <taxon>Archaea</taxon>
        <taxon>Thermoproteota</taxon>
        <taxon>Thermoprotei</taxon>
        <taxon>Sulfolobales</taxon>
        <taxon>Sulfolobaceae</taxon>
        <taxon>Sulfurisphaera</taxon>
    </lineage>
</organism>
<dbReference type="EMBL" id="CP045484">
    <property type="protein sequence ID" value="QGR17449.1"/>
    <property type="molecule type" value="Genomic_DNA"/>
</dbReference>
<dbReference type="AlphaFoldDB" id="A0A650CI37"/>
<dbReference type="RefSeq" id="WP_156014934.1">
    <property type="nucleotide sequence ID" value="NZ_CP045484.1"/>
</dbReference>
<sequence length="155" mass="18066">MNSCYELRREFDGSSNIVMLSIDTFNKISRNDILLKVLSCSDFKLIGISKSYYYYVLKKLQEFNLIRDNKINFKLLASYSYDYKNNSIKIEPKFILVGKKLLCVVNLKNGKYIDPGLLEELEIKDGRNVNLREKVINIISEILSEYLKRGVIYVA</sequence>
<evidence type="ECO:0000313" key="2">
    <source>
        <dbReference type="EMBL" id="QGR17449.1"/>
    </source>
</evidence>
<dbReference type="EMBL" id="JACHFY010000005">
    <property type="protein sequence ID" value="MBB5253526.1"/>
    <property type="molecule type" value="Genomic_DNA"/>
</dbReference>
<name>A0A650CI37_SULOH</name>
<keyword evidence="3" id="KW-1185">Reference proteome</keyword>
<reference evidence="1 4" key="2">
    <citation type="submission" date="2020-08" db="EMBL/GenBank/DDBJ databases">
        <title>Genomic Encyclopedia of Type Strains, Phase IV (KMG-IV): sequencing the most valuable type-strain genomes for metagenomic binning, comparative biology and taxonomic classification.</title>
        <authorList>
            <person name="Goeker M."/>
        </authorList>
    </citation>
    <scope>NUCLEOTIDE SEQUENCE [LARGE SCALE GENOMIC DNA]</scope>
    <source>
        <strain evidence="1 4">DSM 12421</strain>
    </source>
</reference>
<dbReference type="KEGG" id="soh:D1869_09765"/>
<reference evidence="2 3" key="1">
    <citation type="submission" date="2019-10" db="EMBL/GenBank/DDBJ databases">
        <title>Genome Sequences from Six Type Strain Members of the Archaeal Family Sulfolobaceae: Acidianus ambivalens, Acidianus infernus, Metallosphaera prunae, Stygiolobus azoricus, Sulfolobus metallicus, and Sulfurisphaera ohwakuensis.</title>
        <authorList>
            <person name="Counts J.A."/>
            <person name="Kelly R.M."/>
        </authorList>
    </citation>
    <scope>NUCLEOTIDE SEQUENCE [LARGE SCALE GENOMIC DNA]</scope>
    <source>
        <strain evidence="2 3">TA-1</strain>
    </source>
</reference>
<dbReference type="GeneID" id="42801532"/>
<evidence type="ECO:0000313" key="1">
    <source>
        <dbReference type="EMBL" id="MBB5253526.1"/>
    </source>
</evidence>
<dbReference type="Proteomes" id="UP000427373">
    <property type="component" value="Chromosome"/>
</dbReference>
<evidence type="ECO:0000313" key="4">
    <source>
        <dbReference type="Proteomes" id="UP000582213"/>
    </source>
</evidence>
<gene>
    <name evidence="2" type="ORF">D1869_09765</name>
    <name evidence="1" type="ORF">HNQ62_001295</name>
</gene>
<protein>
    <submittedName>
        <fullName evidence="2">Uncharacterized protein</fullName>
    </submittedName>
</protein>